<organism evidence="7">
    <name type="scientific">Clostridium symbiosum</name>
    <name type="common">Bacteroides symbiosus</name>
    <dbReference type="NCBI Taxonomy" id="1512"/>
    <lineage>
        <taxon>Bacteria</taxon>
        <taxon>Bacillati</taxon>
        <taxon>Bacillota</taxon>
        <taxon>Clostridia</taxon>
        <taxon>Lachnospirales</taxon>
        <taxon>Lachnospiraceae</taxon>
        <taxon>Otoolea</taxon>
    </lineage>
</organism>
<dbReference type="PANTHER" id="PTHR43780">
    <property type="entry name" value="1-AMINOCYCLOPROPANE-1-CARBOXYLATE DEAMINASE-RELATED"/>
    <property type="match status" value="1"/>
</dbReference>
<accession>A0A6N3GRY7</accession>
<dbReference type="EMBL" id="CACRUA010000036">
    <property type="protein sequence ID" value="VYU67294.1"/>
    <property type="molecule type" value="Genomic_DNA"/>
</dbReference>
<dbReference type="InterPro" id="IPR036052">
    <property type="entry name" value="TrpB-like_PALP_sf"/>
</dbReference>
<name>A0A6N3GRY7_CLOSY</name>
<keyword evidence="3 5" id="KW-0663">Pyridoxal phosphate</keyword>
<dbReference type="GO" id="GO:1901605">
    <property type="term" value="P:alpha-amino acid metabolic process"/>
    <property type="evidence" value="ECO:0007669"/>
    <property type="project" value="UniProtKB-ARBA"/>
</dbReference>
<comment type="similarity">
    <text evidence="2">Belongs to the ACC deaminase/D-cysteine desulfhydrase family.</text>
</comment>
<evidence type="ECO:0000313" key="7">
    <source>
        <dbReference type="EMBL" id="VYU67294.1"/>
    </source>
</evidence>
<sequence length="357" mass="39304">MYKTLEQINRISAACVCGRMEIDMNTGQAKKVLSNFHRLELGTFPTPLHQMNNIRKKTGAPFPLYIKRDDLTGLGAGGNKIRNLEYLLGDAVQRRADVVIASGKCQSNLCSLAVSACSKADLDCVIIHNDDKPERAEGNQLLNSLSGADMRFIGDMPDREREKYVEQFCRELEEQNRHPYVIRNGASTALGSLGYVQAVVELCEQCAGRGIEIKHLFVPGGNGGLAAGVIFGTALVEAPFHVHVVTVEHEKQELQEILCGFIRDLQELTGSLAGASFDDLYTIHEEYRGEGWGIPTPESVDWIHDLARTEGIFVEKVYTSKTLYGMLDLIQKGSIDGSACYLHSGGFGALFSQFETL</sequence>
<dbReference type="Gene3D" id="3.40.50.1100">
    <property type="match status" value="2"/>
</dbReference>
<protein>
    <submittedName>
        <fullName evidence="7">D-cysteine desulfhydrase</fullName>
        <ecNumber evidence="7">4.4.1.15</ecNumber>
    </submittedName>
</protein>
<dbReference type="GO" id="GO:0019148">
    <property type="term" value="F:D-cysteine desulfhydrase activity"/>
    <property type="evidence" value="ECO:0007669"/>
    <property type="project" value="UniProtKB-EC"/>
</dbReference>
<dbReference type="InterPro" id="IPR027278">
    <property type="entry name" value="ACCD_DCysDesulf"/>
</dbReference>
<evidence type="ECO:0000256" key="4">
    <source>
        <dbReference type="PIRSR" id="PIRSR006278-1"/>
    </source>
</evidence>
<reference evidence="7" key="1">
    <citation type="submission" date="2019-11" db="EMBL/GenBank/DDBJ databases">
        <authorList>
            <person name="Feng L."/>
        </authorList>
    </citation>
    <scope>NUCLEOTIDE SEQUENCE</scope>
    <source>
        <strain evidence="7">CsymbiosumLFYP84</strain>
    </source>
</reference>
<proteinExistence type="inferred from homology"/>
<dbReference type="PIRSF" id="PIRSF006278">
    <property type="entry name" value="ACCD_DCysDesulf"/>
    <property type="match status" value="1"/>
</dbReference>
<gene>
    <name evidence="7" type="primary">dcyD</name>
    <name evidence="7" type="ORF">CSLFYP84_03257</name>
</gene>
<feature type="domain" description="Tryptophan synthase beta chain-like PALP" evidence="6">
    <location>
        <begin position="40"/>
        <end position="345"/>
    </location>
</feature>
<evidence type="ECO:0000256" key="3">
    <source>
        <dbReference type="ARBA" id="ARBA00022898"/>
    </source>
</evidence>
<feature type="modified residue" description="N6-(pyridoxal phosphate)lysine" evidence="5">
    <location>
        <position position="80"/>
    </location>
</feature>
<evidence type="ECO:0000256" key="2">
    <source>
        <dbReference type="ARBA" id="ARBA00008639"/>
    </source>
</evidence>
<dbReference type="InterPro" id="IPR001926">
    <property type="entry name" value="TrpB-like_PALP"/>
</dbReference>
<dbReference type="AlphaFoldDB" id="A0A6N3GRY7"/>
<dbReference type="PANTHER" id="PTHR43780:SF2">
    <property type="entry name" value="1-AMINOCYCLOPROPANE-1-CARBOXYLATE DEAMINASE-RELATED"/>
    <property type="match status" value="1"/>
</dbReference>
<evidence type="ECO:0000256" key="5">
    <source>
        <dbReference type="PIRSR" id="PIRSR006278-2"/>
    </source>
</evidence>
<evidence type="ECO:0000259" key="6">
    <source>
        <dbReference type="Pfam" id="PF00291"/>
    </source>
</evidence>
<dbReference type="SUPFAM" id="SSF53686">
    <property type="entry name" value="Tryptophan synthase beta subunit-like PLP-dependent enzymes"/>
    <property type="match status" value="1"/>
</dbReference>
<keyword evidence="7" id="KW-0456">Lyase</keyword>
<comment type="cofactor">
    <cofactor evidence="1">
        <name>pyridoxal 5'-phosphate</name>
        <dbReference type="ChEBI" id="CHEBI:597326"/>
    </cofactor>
</comment>
<dbReference type="Pfam" id="PF00291">
    <property type="entry name" value="PALP"/>
    <property type="match status" value="1"/>
</dbReference>
<feature type="active site" description="Nucleophile" evidence="4">
    <location>
        <position position="107"/>
    </location>
</feature>
<dbReference type="EC" id="4.4.1.15" evidence="7"/>
<evidence type="ECO:0000256" key="1">
    <source>
        <dbReference type="ARBA" id="ARBA00001933"/>
    </source>
</evidence>